<organism evidence="3 4">
    <name type="scientific">Pseudoduganella lurida</name>
    <dbReference type="NCBI Taxonomy" id="1036180"/>
    <lineage>
        <taxon>Bacteria</taxon>
        <taxon>Pseudomonadati</taxon>
        <taxon>Pseudomonadota</taxon>
        <taxon>Betaproteobacteria</taxon>
        <taxon>Burkholderiales</taxon>
        <taxon>Oxalobacteraceae</taxon>
        <taxon>Telluria group</taxon>
        <taxon>Pseudoduganella</taxon>
    </lineage>
</organism>
<dbReference type="SMART" id="SM00530">
    <property type="entry name" value="HTH_XRE"/>
    <property type="match status" value="1"/>
</dbReference>
<dbReference type="InterPro" id="IPR001387">
    <property type="entry name" value="Cro/C1-type_HTH"/>
</dbReference>
<comment type="caution">
    <text evidence="3">The sequence shown here is derived from an EMBL/GenBank/DDBJ whole genome shotgun (WGS) entry which is preliminary data.</text>
</comment>
<dbReference type="Pfam" id="PF01381">
    <property type="entry name" value="HTH_3"/>
    <property type="match status" value="1"/>
</dbReference>
<dbReference type="AlphaFoldDB" id="A0A562QWG5"/>
<dbReference type="PROSITE" id="PS50096">
    <property type="entry name" value="IQ"/>
    <property type="match status" value="1"/>
</dbReference>
<dbReference type="SUPFAM" id="SSF47413">
    <property type="entry name" value="lambda repressor-like DNA-binding domains"/>
    <property type="match status" value="1"/>
</dbReference>
<accession>A0A562QWG5</accession>
<evidence type="ECO:0000256" key="1">
    <source>
        <dbReference type="SAM" id="MobiDB-lite"/>
    </source>
</evidence>
<dbReference type="GO" id="GO:0003677">
    <property type="term" value="F:DNA binding"/>
    <property type="evidence" value="ECO:0007669"/>
    <property type="project" value="InterPro"/>
</dbReference>
<sequence length="160" mass="17413">MDKRYKPMAPAEMNAVRRALHDELLAAPSMPIPAVIRKIRTGLRLTIAEYARLCGVSARALADIEREATSPTLATVEKLLRPFGLQPGAVPPASAAASPPAPASPHQSNKDRSRINIHESWEMRYWTKELAITPEQLVEAVQAAGPVVSAVRGYLARKDS</sequence>
<dbReference type="Gene3D" id="1.10.260.40">
    <property type="entry name" value="lambda repressor-like DNA-binding domains"/>
    <property type="match status" value="1"/>
</dbReference>
<name>A0A562QWG5_9BURK</name>
<dbReference type="Pfam" id="PF12244">
    <property type="entry name" value="DUF3606"/>
    <property type="match status" value="1"/>
</dbReference>
<reference evidence="3 4" key="1">
    <citation type="journal article" date="2015" name="Stand. Genomic Sci.">
        <title>Genomic Encyclopedia of Bacterial and Archaeal Type Strains, Phase III: the genomes of soil and plant-associated and newly described type strains.</title>
        <authorList>
            <person name="Whitman W.B."/>
            <person name="Woyke T."/>
            <person name="Klenk H.P."/>
            <person name="Zhou Y."/>
            <person name="Lilburn T.G."/>
            <person name="Beck B.J."/>
            <person name="De Vos P."/>
            <person name="Vandamme P."/>
            <person name="Eisen J.A."/>
            <person name="Garrity G."/>
            <person name="Hugenholtz P."/>
            <person name="Kyrpides N.C."/>
        </authorList>
    </citation>
    <scope>NUCLEOTIDE SEQUENCE [LARGE SCALE GENOMIC DNA]</scope>
    <source>
        <strain evidence="3 4">CGMCC 1.10822</strain>
    </source>
</reference>
<dbReference type="RefSeq" id="WP_229474905.1">
    <property type="nucleotide sequence ID" value="NZ_VLLB01000012.1"/>
</dbReference>
<keyword evidence="4" id="KW-1185">Reference proteome</keyword>
<evidence type="ECO:0000259" key="2">
    <source>
        <dbReference type="PROSITE" id="PS50943"/>
    </source>
</evidence>
<evidence type="ECO:0000313" key="4">
    <source>
        <dbReference type="Proteomes" id="UP000318431"/>
    </source>
</evidence>
<dbReference type="Proteomes" id="UP000318431">
    <property type="component" value="Unassembled WGS sequence"/>
</dbReference>
<protein>
    <submittedName>
        <fullName evidence="3">Helix-turn-helix protein</fullName>
    </submittedName>
</protein>
<dbReference type="InterPro" id="IPR010982">
    <property type="entry name" value="Lambda_DNA-bd_dom_sf"/>
</dbReference>
<gene>
    <name evidence="3" type="ORF">IP91_04712</name>
</gene>
<evidence type="ECO:0000313" key="3">
    <source>
        <dbReference type="EMBL" id="TWI61125.1"/>
    </source>
</evidence>
<dbReference type="PROSITE" id="PS50943">
    <property type="entry name" value="HTH_CROC1"/>
    <property type="match status" value="1"/>
</dbReference>
<proteinExistence type="predicted"/>
<feature type="region of interest" description="Disordered" evidence="1">
    <location>
        <begin position="90"/>
        <end position="114"/>
    </location>
</feature>
<dbReference type="EMBL" id="VLLB01000012">
    <property type="protein sequence ID" value="TWI61125.1"/>
    <property type="molecule type" value="Genomic_DNA"/>
</dbReference>
<dbReference type="InterPro" id="IPR022037">
    <property type="entry name" value="DUF3606"/>
</dbReference>
<dbReference type="CDD" id="cd00093">
    <property type="entry name" value="HTH_XRE"/>
    <property type="match status" value="1"/>
</dbReference>
<feature type="domain" description="HTH cro/C1-type" evidence="2">
    <location>
        <begin position="36"/>
        <end position="90"/>
    </location>
</feature>